<evidence type="ECO:0000256" key="2">
    <source>
        <dbReference type="SAM" id="SignalP"/>
    </source>
</evidence>
<name>A0A0C3QFZ0_9AGAM</name>
<feature type="chain" id="PRO_5002168818" description="Blue (type 1) copper domain-containing protein" evidence="2">
    <location>
        <begin position="21"/>
        <end position="198"/>
    </location>
</feature>
<reference evidence="4" key="2">
    <citation type="submission" date="2015-01" db="EMBL/GenBank/DDBJ databases">
        <title>Evolutionary Origins and Diversification of the Mycorrhizal Mutualists.</title>
        <authorList>
            <consortium name="DOE Joint Genome Institute"/>
            <consortium name="Mycorrhizal Genomics Consortium"/>
            <person name="Kohler A."/>
            <person name="Kuo A."/>
            <person name="Nagy L.G."/>
            <person name="Floudas D."/>
            <person name="Copeland A."/>
            <person name="Barry K.W."/>
            <person name="Cichocki N."/>
            <person name="Veneault-Fourrey C."/>
            <person name="LaButti K."/>
            <person name="Lindquist E.A."/>
            <person name="Lipzen A."/>
            <person name="Lundell T."/>
            <person name="Morin E."/>
            <person name="Murat C."/>
            <person name="Riley R."/>
            <person name="Ohm R."/>
            <person name="Sun H."/>
            <person name="Tunlid A."/>
            <person name="Henrissat B."/>
            <person name="Grigoriev I.V."/>
            <person name="Hibbett D.S."/>
            <person name="Martin F."/>
        </authorList>
    </citation>
    <scope>NUCLEOTIDE SEQUENCE [LARGE SCALE GENOMIC DNA]</scope>
    <source>
        <strain evidence="4">MUT 4182</strain>
    </source>
</reference>
<keyword evidence="2" id="KW-0732">Signal</keyword>
<dbReference type="EMBL" id="KN823047">
    <property type="protein sequence ID" value="KIO25146.1"/>
    <property type="molecule type" value="Genomic_DNA"/>
</dbReference>
<reference evidence="3 4" key="1">
    <citation type="submission" date="2014-04" db="EMBL/GenBank/DDBJ databases">
        <authorList>
            <consortium name="DOE Joint Genome Institute"/>
            <person name="Kuo A."/>
            <person name="Girlanda M."/>
            <person name="Perotto S."/>
            <person name="Kohler A."/>
            <person name="Nagy L.G."/>
            <person name="Floudas D."/>
            <person name="Copeland A."/>
            <person name="Barry K.W."/>
            <person name="Cichocki N."/>
            <person name="Veneault-Fourrey C."/>
            <person name="LaButti K."/>
            <person name="Lindquist E.A."/>
            <person name="Lipzen A."/>
            <person name="Lundell T."/>
            <person name="Morin E."/>
            <person name="Murat C."/>
            <person name="Sun H."/>
            <person name="Tunlid A."/>
            <person name="Henrissat B."/>
            <person name="Grigoriev I.V."/>
            <person name="Hibbett D.S."/>
            <person name="Martin F."/>
            <person name="Nordberg H.P."/>
            <person name="Cantor M.N."/>
            <person name="Hua S.X."/>
        </authorList>
    </citation>
    <scope>NUCLEOTIDE SEQUENCE [LARGE SCALE GENOMIC DNA]</scope>
    <source>
        <strain evidence="3 4">MUT 4182</strain>
    </source>
</reference>
<proteinExistence type="predicted"/>
<evidence type="ECO:0008006" key="5">
    <source>
        <dbReference type="Google" id="ProtNLM"/>
    </source>
</evidence>
<dbReference type="CDD" id="cd00920">
    <property type="entry name" value="Cupredoxin"/>
    <property type="match status" value="1"/>
</dbReference>
<dbReference type="PANTHER" id="PTHR34883:SF15">
    <property type="entry name" value="EXTRACELLULAR SERINE-RICH PROTEIN"/>
    <property type="match status" value="1"/>
</dbReference>
<feature type="compositionally biased region" description="Basic and acidic residues" evidence="1">
    <location>
        <begin position="183"/>
        <end position="198"/>
    </location>
</feature>
<dbReference type="Gene3D" id="2.60.40.420">
    <property type="entry name" value="Cupredoxins - blue copper proteins"/>
    <property type="match status" value="1"/>
</dbReference>
<dbReference type="Proteomes" id="UP000054248">
    <property type="component" value="Unassembled WGS sequence"/>
</dbReference>
<dbReference type="HOGENOM" id="CLU_053381_5_1_1"/>
<dbReference type="InterPro" id="IPR008972">
    <property type="entry name" value="Cupredoxin"/>
</dbReference>
<dbReference type="STRING" id="1051891.A0A0C3QFZ0"/>
<gene>
    <name evidence="3" type="ORF">M407DRAFT_244162</name>
</gene>
<evidence type="ECO:0000313" key="4">
    <source>
        <dbReference type="Proteomes" id="UP000054248"/>
    </source>
</evidence>
<dbReference type="SUPFAM" id="SSF49503">
    <property type="entry name" value="Cupredoxins"/>
    <property type="match status" value="1"/>
</dbReference>
<evidence type="ECO:0000313" key="3">
    <source>
        <dbReference type="EMBL" id="KIO25146.1"/>
    </source>
</evidence>
<protein>
    <recommendedName>
        <fullName evidence="5">Blue (type 1) copper domain-containing protein</fullName>
    </recommendedName>
</protein>
<accession>A0A0C3QFZ0</accession>
<dbReference type="PANTHER" id="PTHR34883">
    <property type="entry name" value="SERINE-RICH PROTEIN, PUTATIVE-RELATED-RELATED"/>
    <property type="match status" value="1"/>
</dbReference>
<organism evidence="3 4">
    <name type="scientific">Tulasnella calospora MUT 4182</name>
    <dbReference type="NCBI Taxonomy" id="1051891"/>
    <lineage>
        <taxon>Eukaryota</taxon>
        <taxon>Fungi</taxon>
        <taxon>Dikarya</taxon>
        <taxon>Basidiomycota</taxon>
        <taxon>Agaricomycotina</taxon>
        <taxon>Agaricomycetes</taxon>
        <taxon>Cantharellales</taxon>
        <taxon>Tulasnellaceae</taxon>
        <taxon>Tulasnella</taxon>
    </lineage>
</organism>
<feature type="signal peptide" evidence="2">
    <location>
        <begin position="1"/>
        <end position="20"/>
    </location>
</feature>
<dbReference type="InterPro" id="IPR052953">
    <property type="entry name" value="Ser-rich/MCO-related"/>
</dbReference>
<evidence type="ECO:0000256" key="1">
    <source>
        <dbReference type="SAM" id="MobiDB-lite"/>
    </source>
</evidence>
<dbReference type="OrthoDB" id="1921208at2759"/>
<sequence length="198" mass="21236">MFFKSLLASLVLVSAPAVLAAEPKVWDITVGGAAGLVYTPNQVKPDVGDILSFHFQIKNHTVTQSSFDSPCTPLAGGFDSGFMPVAADATEFPVYNVTVQTTDPIWIHCEQVGHCGMGMVFAANAPKKGNTFDAFLAAAMATATQTTADSTTTWTDSWSSDYPSATPASGGYYKRNVAEEEAQPERRWSRVMAKRDAN</sequence>
<dbReference type="AlphaFoldDB" id="A0A0C3QFZ0"/>
<feature type="region of interest" description="Disordered" evidence="1">
    <location>
        <begin position="159"/>
        <end position="198"/>
    </location>
</feature>
<keyword evidence="4" id="KW-1185">Reference proteome</keyword>